<accession>A0A168RDJ7</accession>
<keyword evidence="2" id="KW-1185">Reference proteome</keyword>
<dbReference type="InParanoid" id="A0A168RDJ7"/>
<reference evidence="1" key="1">
    <citation type="submission" date="2016-04" db="EMBL/GenBank/DDBJ databases">
        <authorList>
            <person name="Evans L.H."/>
            <person name="Alamgir A."/>
            <person name="Owens N."/>
            <person name="Weber N.D."/>
            <person name="Virtaneva K."/>
            <person name="Barbian K."/>
            <person name="Babar A."/>
            <person name="Rosenke K."/>
        </authorList>
    </citation>
    <scope>NUCLEOTIDE SEQUENCE [LARGE SCALE GENOMIC DNA]</scope>
    <source>
        <strain evidence="1">CBS 101.48</strain>
    </source>
</reference>
<dbReference type="EMBL" id="LT554620">
    <property type="protein sequence ID" value="SAM06565.1"/>
    <property type="molecule type" value="Genomic_DNA"/>
</dbReference>
<dbReference type="AlphaFoldDB" id="A0A168RDJ7"/>
<gene>
    <name evidence="1" type="primary">ABSGL_12432.1 scaffold 12859</name>
</gene>
<evidence type="ECO:0008006" key="3">
    <source>
        <dbReference type="Google" id="ProtNLM"/>
    </source>
</evidence>
<name>A0A168RDJ7_ABSGL</name>
<dbReference type="Proteomes" id="UP000078561">
    <property type="component" value="Unassembled WGS sequence"/>
</dbReference>
<proteinExistence type="predicted"/>
<protein>
    <recommendedName>
        <fullName evidence="3">MULE transposase domain-containing protein</fullName>
    </recommendedName>
</protein>
<sequence length="168" mass="19970">MHFEFDLNRHMNMQSIEAILRLSLEQLDNKHDATSRKHAIDRSSAQAWWDDLKTKNHSTYLFEQENGLYVVSWYSQWQKELLEGALDWCVDSTNHTYKQMTDSNLAFMLTSNEIIPNRVKWLNHLKQHNNLNVQRIMIDCSTTEINAIRKVFGDTVDNILCYWHIKRA</sequence>
<organism evidence="1">
    <name type="scientific">Absidia glauca</name>
    <name type="common">Pin mould</name>
    <dbReference type="NCBI Taxonomy" id="4829"/>
    <lineage>
        <taxon>Eukaryota</taxon>
        <taxon>Fungi</taxon>
        <taxon>Fungi incertae sedis</taxon>
        <taxon>Mucoromycota</taxon>
        <taxon>Mucoromycotina</taxon>
        <taxon>Mucoromycetes</taxon>
        <taxon>Mucorales</taxon>
        <taxon>Cunninghamellaceae</taxon>
        <taxon>Absidia</taxon>
    </lineage>
</organism>
<dbReference type="STRING" id="4829.A0A168RDJ7"/>
<evidence type="ECO:0000313" key="2">
    <source>
        <dbReference type="Proteomes" id="UP000078561"/>
    </source>
</evidence>
<dbReference type="OrthoDB" id="2506357at2759"/>
<evidence type="ECO:0000313" key="1">
    <source>
        <dbReference type="EMBL" id="SAM06565.1"/>
    </source>
</evidence>